<dbReference type="EMBL" id="CP012606">
    <property type="protein sequence ID" value="ANH75720.1"/>
    <property type="molecule type" value="Genomic_DNA"/>
</dbReference>
<feature type="domain" description="HTH marR-type" evidence="5">
    <location>
        <begin position="38"/>
        <end position="172"/>
    </location>
</feature>
<dbReference type="Pfam" id="PF01047">
    <property type="entry name" value="MarR"/>
    <property type="match status" value="1"/>
</dbReference>
<feature type="region of interest" description="Disordered" evidence="4">
    <location>
        <begin position="1"/>
        <end position="34"/>
    </location>
</feature>
<dbReference type="Gene3D" id="1.10.10.10">
    <property type="entry name" value="Winged helix-like DNA-binding domain superfamily/Winged helix DNA-binding domain"/>
    <property type="match status" value="1"/>
</dbReference>
<keyword evidence="1" id="KW-0805">Transcription regulation</keyword>
<evidence type="ECO:0000313" key="7">
    <source>
        <dbReference type="Proteomes" id="UP000077927"/>
    </source>
</evidence>
<dbReference type="AlphaFoldDB" id="A0AAC9BKH9"/>
<dbReference type="PRINTS" id="PR00598">
    <property type="entry name" value="HTHMARR"/>
</dbReference>
<dbReference type="GO" id="GO:0003677">
    <property type="term" value="F:DNA binding"/>
    <property type="evidence" value="ECO:0007669"/>
    <property type="project" value="UniProtKB-KW"/>
</dbReference>
<reference evidence="6 7" key="1">
    <citation type="submission" date="2015-09" db="EMBL/GenBank/DDBJ databases">
        <authorList>
            <person name="Xu Y."/>
            <person name="Nagy A."/>
            <person name="Liu N.T."/>
            <person name="Nou X."/>
        </authorList>
    </citation>
    <scope>NUCLEOTIDE SEQUENCE [LARGE SCALE GENOMIC DNA]</scope>
    <source>
        <strain evidence="6 7">FC1138</strain>
    </source>
</reference>
<dbReference type="GO" id="GO:0006950">
    <property type="term" value="P:response to stress"/>
    <property type="evidence" value="ECO:0007669"/>
    <property type="project" value="TreeGrafter"/>
</dbReference>
<dbReference type="SMART" id="SM00347">
    <property type="entry name" value="HTH_MARR"/>
    <property type="match status" value="1"/>
</dbReference>
<keyword evidence="2 6" id="KW-0238">DNA-binding</keyword>
<evidence type="ECO:0000259" key="5">
    <source>
        <dbReference type="PROSITE" id="PS50995"/>
    </source>
</evidence>
<evidence type="ECO:0000313" key="6">
    <source>
        <dbReference type="EMBL" id="ANH75720.1"/>
    </source>
</evidence>
<dbReference type="PANTHER" id="PTHR33164">
    <property type="entry name" value="TRANSCRIPTIONAL REGULATOR, MARR FAMILY"/>
    <property type="match status" value="1"/>
</dbReference>
<evidence type="ECO:0000256" key="1">
    <source>
        <dbReference type="ARBA" id="ARBA00023015"/>
    </source>
</evidence>
<accession>A0AAC9BKH9</accession>
<organism evidence="6 7">
    <name type="scientific">Ralstonia insidiosa</name>
    <dbReference type="NCBI Taxonomy" id="190721"/>
    <lineage>
        <taxon>Bacteria</taxon>
        <taxon>Pseudomonadati</taxon>
        <taxon>Pseudomonadota</taxon>
        <taxon>Betaproteobacteria</taxon>
        <taxon>Burkholderiales</taxon>
        <taxon>Burkholderiaceae</taxon>
        <taxon>Ralstonia</taxon>
    </lineage>
</organism>
<dbReference type="InterPro" id="IPR023187">
    <property type="entry name" value="Tscrpt_reg_MarR-type_CS"/>
</dbReference>
<name>A0AAC9BKH9_9RALS</name>
<proteinExistence type="predicted"/>
<dbReference type="Proteomes" id="UP000077927">
    <property type="component" value="Chromosome 2"/>
</dbReference>
<dbReference type="PROSITE" id="PS01117">
    <property type="entry name" value="HTH_MARR_1"/>
    <property type="match status" value="1"/>
</dbReference>
<dbReference type="InterPro" id="IPR036388">
    <property type="entry name" value="WH-like_DNA-bd_sf"/>
</dbReference>
<evidence type="ECO:0000256" key="4">
    <source>
        <dbReference type="SAM" id="MobiDB-lite"/>
    </source>
</evidence>
<gene>
    <name evidence="6" type="ORF">ACS15_5321</name>
</gene>
<dbReference type="PANTHER" id="PTHR33164:SF43">
    <property type="entry name" value="HTH-TYPE TRANSCRIPTIONAL REPRESSOR YETL"/>
    <property type="match status" value="1"/>
</dbReference>
<evidence type="ECO:0000256" key="2">
    <source>
        <dbReference type="ARBA" id="ARBA00023125"/>
    </source>
</evidence>
<keyword evidence="3" id="KW-0804">Transcription</keyword>
<dbReference type="InterPro" id="IPR039422">
    <property type="entry name" value="MarR/SlyA-like"/>
</dbReference>
<dbReference type="GO" id="GO:0003700">
    <property type="term" value="F:DNA-binding transcription factor activity"/>
    <property type="evidence" value="ECO:0007669"/>
    <property type="project" value="InterPro"/>
</dbReference>
<dbReference type="PROSITE" id="PS50995">
    <property type="entry name" value="HTH_MARR_2"/>
    <property type="match status" value="1"/>
</dbReference>
<sequence>MADIVNAPRNRRKGKTEPQHGGAVRPDSKPPSAGNHGALRVWLRLLTCHSLIETELRSQLRTRFETTLPRFDLMAQLERHPQGLKMRELSRLLMVSGGNVTGITDRLVEEGLIERRDDPRDRRAYTVCLTDKGKTQFAEMAALHEQWVIALFDGLSGEEQGQLADLLGKLKRHLGESPGR</sequence>
<dbReference type="InterPro" id="IPR036390">
    <property type="entry name" value="WH_DNA-bd_sf"/>
</dbReference>
<protein>
    <submittedName>
        <fullName evidence="6">Winged helix DNA-binding domain protein</fullName>
    </submittedName>
</protein>
<dbReference type="KEGG" id="rin:ACS15_5321"/>
<dbReference type="SUPFAM" id="SSF46785">
    <property type="entry name" value="Winged helix' DNA-binding domain"/>
    <property type="match status" value="1"/>
</dbReference>
<evidence type="ECO:0000256" key="3">
    <source>
        <dbReference type="ARBA" id="ARBA00023163"/>
    </source>
</evidence>
<dbReference type="InterPro" id="IPR000835">
    <property type="entry name" value="HTH_MarR-typ"/>
</dbReference>